<dbReference type="CDD" id="cd00303">
    <property type="entry name" value="retropepsin_like"/>
    <property type="match status" value="1"/>
</dbReference>
<evidence type="ECO:0000313" key="3">
    <source>
        <dbReference type="RefSeq" id="XP_022925325.1"/>
    </source>
</evidence>
<dbReference type="AlphaFoldDB" id="A0A6J1EHL9"/>
<dbReference type="Gene3D" id="3.10.10.10">
    <property type="entry name" value="HIV Type 1 Reverse Transcriptase, subunit A, domain 1"/>
    <property type="match status" value="1"/>
</dbReference>
<reference evidence="3" key="1">
    <citation type="submission" date="2025-08" db="UniProtKB">
        <authorList>
            <consortium name="RefSeq"/>
        </authorList>
    </citation>
    <scope>IDENTIFICATION</scope>
    <source>
        <tissue evidence="3">Young leaves</tissue>
    </source>
</reference>
<dbReference type="GO" id="GO:0008270">
    <property type="term" value="F:zinc ion binding"/>
    <property type="evidence" value="ECO:0007669"/>
    <property type="project" value="InterPro"/>
</dbReference>
<dbReference type="KEGG" id="cmos:111432615"/>
<dbReference type="GO" id="GO:0003676">
    <property type="term" value="F:nucleic acid binding"/>
    <property type="evidence" value="ECO:0007669"/>
    <property type="project" value="InterPro"/>
</dbReference>
<proteinExistence type="predicted"/>
<name>A0A6J1EHL9_CUCMO</name>
<dbReference type="SUPFAM" id="SSF56672">
    <property type="entry name" value="DNA/RNA polymerases"/>
    <property type="match status" value="1"/>
</dbReference>
<dbReference type="PANTHER" id="PTHR35046:SF9">
    <property type="entry name" value="RNA-DIRECTED DNA POLYMERASE"/>
    <property type="match status" value="1"/>
</dbReference>
<evidence type="ECO:0000259" key="1">
    <source>
        <dbReference type="Pfam" id="PF00098"/>
    </source>
</evidence>
<dbReference type="InterPro" id="IPR043502">
    <property type="entry name" value="DNA/RNA_pol_sf"/>
</dbReference>
<sequence length="467" mass="54518">MNQDEGNGGEINEARWREAQVGTITRLNQVISTLTDRMERIQIALGNLQGREVLLNEGVENEEDDNVTLLAGHSPRGGRDVGRGRGRVRRREEYLQYESKIEHVFDCNNFSEERKLKLAVAEFCDYAIIWWTSLKSEWRRNYEEPIETWEERKKLMRKRDRQAYFDMQELLHLAVKIEGQLAWEKENSKRYDFKVGGKYDHDKKNKAATSKGKEKAEEYKEIRERNRDIKFWKCQGIGHLSRDCPNKRVLIIKNGQVVTDSEESDHDELVEEKIQENEEELEDGSQLVLVTRRFLKTQVIENDVDDQRDNLFHTRCLVKGTSCSLVIDSGSCTNVVSTMLIKRLLIPTQHHPKPYKLQWLNDSGTMKEFDDVFQDEVPKGLPPIRGIEHKINFILGAVIRNRLAYRANPTETKEIQRKVEELMEKGYIRESLSPCSVPILLVLTKHGTWRMCVDCRAINKIMLVKME</sequence>
<evidence type="ECO:0000313" key="2">
    <source>
        <dbReference type="Proteomes" id="UP000504609"/>
    </source>
</evidence>
<dbReference type="Proteomes" id="UP000504609">
    <property type="component" value="Unplaced"/>
</dbReference>
<feature type="domain" description="CCHC-type" evidence="1">
    <location>
        <begin position="232"/>
        <end position="246"/>
    </location>
</feature>
<keyword evidence="2" id="KW-1185">Reference proteome</keyword>
<dbReference type="InterPro" id="IPR001878">
    <property type="entry name" value="Znf_CCHC"/>
</dbReference>
<accession>A0A6J1EHL9</accession>
<protein>
    <submittedName>
        <fullName evidence="3">Uncharacterized protein LOC111432615</fullName>
    </submittedName>
</protein>
<dbReference type="GeneID" id="111432615"/>
<dbReference type="PANTHER" id="PTHR35046">
    <property type="entry name" value="ZINC KNUCKLE (CCHC-TYPE) FAMILY PROTEIN"/>
    <property type="match status" value="1"/>
</dbReference>
<gene>
    <name evidence="3" type="primary">LOC111432615</name>
</gene>
<dbReference type="RefSeq" id="XP_022925325.1">
    <property type="nucleotide sequence ID" value="XM_023069557.1"/>
</dbReference>
<organism evidence="2 3">
    <name type="scientific">Cucurbita moschata</name>
    <name type="common">Winter crookneck squash</name>
    <name type="synonym">Cucurbita pepo var. moschata</name>
    <dbReference type="NCBI Taxonomy" id="3662"/>
    <lineage>
        <taxon>Eukaryota</taxon>
        <taxon>Viridiplantae</taxon>
        <taxon>Streptophyta</taxon>
        <taxon>Embryophyta</taxon>
        <taxon>Tracheophyta</taxon>
        <taxon>Spermatophyta</taxon>
        <taxon>Magnoliopsida</taxon>
        <taxon>eudicotyledons</taxon>
        <taxon>Gunneridae</taxon>
        <taxon>Pentapetalae</taxon>
        <taxon>rosids</taxon>
        <taxon>fabids</taxon>
        <taxon>Cucurbitales</taxon>
        <taxon>Cucurbitaceae</taxon>
        <taxon>Cucurbiteae</taxon>
        <taxon>Cucurbita</taxon>
    </lineage>
</organism>
<dbReference type="Pfam" id="PF00098">
    <property type="entry name" value="zf-CCHC"/>
    <property type="match status" value="1"/>
</dbReference>